<evidence type="ECO:0000313" key="5">
    <source>
        <dbReference type="Proteomes" id="UP001237448"/>
    </source>
</evidence>
<reference evidence="4 5" key="1">
    <citation type="submission" date="2023-07" db="EMBL/GenBank/DDBJ databases">
        <title>Genomic Encyclopedia of Type Strains, Phase IV (KMG-IV): sequencing the most valuable type-strain genomes for metagenomic binning, comparative biology and taxonomic classification.</title>
        <authorList>
            <person name="Goeker M."/>
        </authorList>
    </citation>
    <scope>NUCLEOTIDE SEQUENCE [LARGE SCALE GENOMIC DNA]</scope>
    <source>
        <strain evidence="4 5">DSM 5896</strain>
    </source>
</reference>
<evidence type="ECO:0000259" key="2">
    <source>
        <dbReference type="Pfam" id="PF25837"/>
    </source>
</evidence>
<protein>
    <submittedName>
        <fullName evidence="4">Uncharacterized protein</fullName>
    </submittedName>
</protein>
<feature type="region of interest" description="Disordered" evidence="1">
    <location>
        <begin position="430"/>
        <end position="450"/>
    </location>
</feature>
<gene>
    <name evidence="4" type="ORF">J3R73_002297</name>
</gene>
<evidence type="ECO:0000256" key="1">
    <source>
        <dbReference type="SAM" id="MobiDB-lite"/>
    </source>
</evidence>
<feature type="domain" description="D-apionate lactonase TIM barrel" evidence="3">
    <location>
        <begin position="342"/>
        <end position="505"/>
    </location>
</feature>
<dbReference type="RefSeq" id="WP_307426490.1">
    <property type="nucleotide sequence ID" value="NZ_JAUSVK010000001.1"/>
</dbReference>
<dbReference type="EMBL" id="JAUSVK010000001">
    <property type="protein sequence ID" value="MDQ0392505.1"/>
    <property type="molecule type" value="Genomic_DNA"/>
</dbReference>
<accession>A0ABU0FEN2</accession>
<sequence length="586" mass="62754">MTDKGAQPQTFTLGSIAFALDPNGSFLRAVRMAGEEIFRGIGFAVRDANWGTPSLEATPRISRDDASIRIDSEGRLLQGGATLDWSLRWTIRGETIEGHLQASSREGFHTNRTGFVVLHGLEASRNRPVRIVHPDREEAEDSVFPDLVSPHQPFFDIAGMAYETGAGHGVEIGFEGEVFECEDQRNWTDASYKTYCRPLRLPFPYVVGPDGITQTVRIRLAAAAGDAAAGKTGGRTKSVSASWVGPAFLLPAIGVASAPAMPGPRFAEAVGLLRPDLLAIEVDPTMADAAAQVAAKMPATSGPVRLDMRAAPPEATRTLIEALAPVLAERPDVRLTLWDRDEAAIEAARALLPGVAIGGGTGAFFTELNRSDPPSNVDVLGWTSNPTVHGFDDDTIGETTEPLGDILRTAQARWPGRKFEIGPITLGFRYNPNATSPEGRARSAPPDPRQGRPIAAAWMLGTVVGFLHDQVDSLAFFEPEGPKGFVRSDGEMTPAGHLFRRLAGCDRARVHRVTWSNQPRWLGLLFASADTPALAVANLQAESAAIAFPDGAWNGVEILGRNGFAPVPAAADRRVELPGFGVAWVS</sequence>
<evidence type="ECO:0000259" key="3">
    <source>
        <dbReference type="Pfam" id="PF25838"/>
    </source>
</evidence>
<feature type="domain" description="D-apionate lactonase N-terminal" evidence="2">
    <location>
        <begin position="5"/>
        <end position="221"/>
    </location>
</feature>
<dbReference type="InterPro" id="IPR058787">
    <property type="entry name" value="ApnL_M"/>
</dbReference>
<comment type="caution">
    <text evidence="4">The sequence shown here is derived from an EMBL/GenBank/DDBJ whole genome shotgun (WGS) entry which is preliminary data.</text>
</comment>
<organism evidence="4 5">
    <name type="scientific">Labrys monachus</name>
    <dbReference type="NCBI Taxonomy" id="217067"/>
    <lineage>
        <taxon>Bacteria</taxon>
        <taxon>Pseudomonadati</taxon>
        <taxon>Pseudomonadota</taxon>
        <taxon>Alphaproteobacteria</taxon>
        <taxon>Hyphomicrobiales</taxon>
        <taxon>Xanthobacteraceae</taxon>
        <taxon>Labrys</taxon>
    </lineage>
</organism>
<dbReference type="InterPro" id="IPR058788">
    <property type="entry name" value="ApnL_N"/>
</dbReference>
<proteinExistence type="predicted"/>
<name>A0ABU0FEN2_9HYPH</name>
<keyword evidence="5" id="KW-1185">Reference proteome</keyword>
<dbReference type="Pfam" id="PF25838">
    <property type="entry name" value="Apionate_lact_M"/>
    <property type="match status" value="1"/>
</dbReference>
<dbReference type="Proteomes" id="UP001237448">
    <property type="component" value="Unassembled WGS sequence"/>
</dbReference>
<dbReference type="Pfam" id="PF25837">
    <property type="entry name" value="Apionate_lact_N"/>
    <property type="match status" value="1"/>
</dbReference>
<evidence type="ECO:0000313" key="4">
    <source>
        <dbReference type="EMBL" id="MDQ0392505.1"/>
    </source>
</evidence>